<accession>A0AAE0KTF3</accession>
<feature type="region of interest" description="Disordered" evidence="1">
    <location>
        <begin position="37"/>
        <end position="64"/>
    </location>
</feature>
<dbReference type="AlphaFoldDB" id="A0AAE0KTF3"/>
<feature type="compositionally biased region" description="Polar residues" evidence="1">
    <location>
        <begin position="115"/>
        <end position="129"/>
    </location>
</feature>
<dbReference type="Proteomes" id="UP001190700">
    <property type="component" value="Unassembled WGS sequence"/>
</dbReference>
<feature type="compositionally biased region" description="Basic and acidic residues" evidence="1">
    <location>
        <begin position="49"/>
        <end position="62"/>
    </location>
</feature>
<gene>
    <name evidence="2" type="ORF">CYMTET_30913</name>
</gene>
<protein>
    <submittedName>
        <fullName evidence="2">Uncharacterized protein</fullName>
    </submittedName>
</protein>
<keyword evidence="3" id="KW-1185">Reference proteome</keyword>
<name>A0AAE0KTF3_9CHLO</name>
<comment type="caution">
    <text evidence="2">The sequence shown here is derived from an EMBL/GenBank/DDBJ whole genome shotgun (WGS) entry which is preliminary data.</text>
</comment>
<evidence type="ECO:0000313" key="3">
    <source>
        <dbReference type="Proteomes" id="UP001190700"/>
    </source>
</evidence>
<reference evidence="2 3" key="1">
    <citation type="journal article" date="2015" name="Genome Biol. Evol.">
        <title>Comparative Genomics of a Bacterivorous Green Alga Reveals Evolutionary Causalities and Consequences of Phago-Mixotrophic Mode of Nutrition.</title>
        <authorList>
            <person name="Burns J.A."/>
            <person name="Paasch A."/>
            <person name="Narechania A."/>
            <person name="Kim E."/>
        </authorList>
    </citation>
    <scope>NUCLEOTIDE SEQUENCE [LARGE SCALE GENOMIC DNA]</scope>
    <source>
        <strain evidence="2 3">PLY_AMNH</strain>
    </source>
</reference>
<sequence length="129" mass="14577">MMKEKAEVLTKIKEQELEKSRQLKAASVAATEQADFLRELKSSLPTPADRNRQRDREKRQGKDATISTLLLTMIAGKNKDKWDGKKRKIFELLEDKLMDQVVVDLADSDEEETPTEVQASADTIAQADS</sequence>
<proteinExistence type="predicted"/>
<evidence type="ECO:0000313" key="2">
    <source>
        <dbReference type="EMBL" id="KAK3260116.1"/>
    </source>
</evidence>
<organism evidence="2 3">
    <name type="scientific">Cymbomonas tetramitiformis</name>
    <dbReference type="NCBI Taxonomy" id="36881"/>
    <lineage>
        <taxon>Eukaryota</taxon>
        <taxon>Viridiplantae</taxon>
        <taxon>Chlorophyta</taxon>
        <taxon>Pyramimonadophyceae</taxon>
        <taxon>Pyramimonadales</taxon>
        <taxon>Pyramimonadaceae</taxon>
        <taxon>Cymbomonas</taxon>
    </lineage>
</organism>
<dbReference type="EMBL" id="LGRX02018156">
    <property type="protein sequence ID" value="KAK3260116.1"/>
    <property type="molecule type" value="Genomic_DNA"/>
</dbReference>
<feature type="region of interest" description="Disordered" evidence="1">
    <location>
        <begin position="106"/>
        <end position="129"/>
    </location>
</feature>
<evidence type="ECO:0000256" key="1">
    <source>
        <dbReference type="SAM" id="MobiDB-lite"/>
    </source>
</evidence>